<reference evidence="3 4" key="1">
    <citation type="journal article" date="2023" name="Commun. Biol.">
        <title>Reorganization of the ancestral sex-determining regions during the evolution of trioecy in Pleodorina starrii.</title>
        <authorList>
            <person name="Takahashi K."/>
            <person name="Suzuki S."/>
            <person name="Kawai-Toyooka H."/>
            <person name="Yamamoto K."/>
            <person name="Hamaji T."/>
            <person name="Ootsuki R."/>
            <person name="Yamaguchi H."/>
            <person name="Kawachi M."/>
            <person name="Higashiyama T."/>
            <person name="Nozaki H."/>
        </authorList>
    </citation>
    <scope>NUCLEOTIDE SEQUENCE [LARGE SCALE GENOMIC DNA]</scope>
    <source>
        <strain evidence="3 4">NIES-4479</strain>
    </source>
</reference>
<feature type="compositionally biased region" description="Pro residues" evidence="2">
    <location>
        <begin position="157"/>
        <end position="174"/>
    </location>
</feature>
<feature type="compositionally biased region" description="Basic and acidic residues" evidence="2">
    <location>
        <begin position="1433"/>
        <end position="1444"/>
    </location>
</feature>
<keyword evidence="4" id="KW-1185">Reference proteome</keyword>
<feature type="compositionally biased region" description="Low complexity" evidence="2">
    <location>
        <begin position="1478"/>
        <end position="1489"/>
    </location>
</feature>
<feature type="region of interest" description="Disordered" evidence="2">
    <location>
        <begin position="852"/>
        <end position="920"/>
    </location>
</feature>
<feature type="compositionally biased region" description="Acidic residues" evidence="2">
    <location>
        <begin position="322"/>
        <end position="334"/>
    </location>
</feature>
<protein>
    <submittedName>
        <fullName evidence="3">Uncharacterized protein</fullName>
    </submittedName>
</protein>
<evidence type="ECO:0000313" key="4">
    <source>
        <dbReference type="Proteomes" id="UP001165080"/>
    </source>
</evidence>
<feature type="compositionally biased region" description="Low complexity" evidence="2">
    <location>
        <begin position="1537"/>
        <end position="1556"/>
    </location>
</feature>
<organism evidence="3 4">
    <name type="scientific">Pleodorina starrii</name>
    <dbReference type="NCBI Taxonomy" id="330485"/>
    <lineage>
        <taxon>Eukaryota</taxon>
        <taxon>Viridiplantae</taxon>
        <taxon>Chlorophyta</taxon>
        <taxon>core chlorophytes</taxon>
        <taxon>Chlorophyceae</taxon>
        <taxon>CS clade</taxon>
        <taxon>Chlamydomonadales</taxon>
        <taxon>Volvocaceae</taxon>
        <taxon>Pleodorina</taxon>
    </lineage>
</organism>
<evidence type="ECO:0000256" key="2">
    <source>
        <dbReference type="SAM" id="MobiDB-lite"/>
    </source>
</evidence>
<feature type="compositionally biased region" description="Polar residues" evidence="2">
    <location>
        <begin position="385"/>
        <end position="395"/>
    </location>
</feature>
<feature type="compositionally biased region" description="Polar residues" evidence="2">
    <location>
        <begin position="212"/>
        <end position="227"/>
    </location>
</feature>
<evidence type="ECO:0000313" key="3">
    <source>
        <dbReference type="EMBL" id="GLC60370.1"/>
    </source>
</evidence>
<feature type="compositionally biased region" description="Gly residues" evidence="2">
    <location>
        <begin position="496"/>
        <end position="505"/>
    </location>
</feature>
<accession>A0A9W6BZ01</accession>
<gene>
    <name evidence="3" type="primary">PLEST002123</name>
    <name evidence="3" type="ORF">PLESTB_001604900</name>
</gene>
<feature type="compositionally biased region" description="Low complexity" evidence="2">
    <location>
        <begin position="341"/>
        <end position="374"/>
    </location>
</feature>
<feature type="region of interest" description="Disordered" evidence="2">
    <location>
        <begin position="35"/>
        <end position="113"/>
    </location>
</feature>
<feature type="compositionally biased region" description="Low complexity" evidence="2">
    <location>
        <begin position="547"/>
        <end position="583"/>
    </location>
</feature>
<feature type="compositionally biased region" description="Basic residues" evidence="2">
    <location>
        <begin position="1311"/>
        <end position="1320"/>
    </location>
</feature>
<comment type="caution">
    <text evidence="3">The sequence shown here is derived from an EMBL/GenBank/DDBJ whole genome shotgun (WGS) entry which is preliminary data.</text>
</comment>
<feature type="region of interest" description="Disordered" evidence="2">
    <location>
        <begin position="1311"/>
        <end position="1341"/>
    </location>
</feature>
<dbReference type="Proteomes" id="UP001165080">
    <property type="component" value="Unassembled WGS sequence"/>
</dbReference>
<feature type="compositionally biased region" description="Gly residues" evidence="2">
    <location>
        <begin position="1582"/>
        <end position="1600"/>
    </location>
</feature>
<feature type="compositionally biased region" description="Gly residues" evidence="2">
    <location>
        <begin position="86"/>
        <end position="96"/>
    </location>
</feature>
<sequence>MGDSHGWSWSRHWEILDRVGLPDYTPDVAWQADVLQRAGVQPPRPLSSNRRLGRPASPSPRGSTNGSSQGGPGSPGRPTTASGHGPRAGGGGGGGLHPRLRPGLANQPSNRTRQRRLPLEAALNLQLVDDPEVLAAAQQQLLAAQTHAQAQEWYPQPSSPPPALEQPPPPPPQLPQQKHGAPPPLRVPSPSHDEEYDMGYDSGGGLEGLGGSCQSNGTLPSLTQTPSAAAGGGGAHAHGHGLTSAAAAAVAPAGQLEAGAGGGDASSRGVSFRVPLPAVGPTSGARAVTPTAGAAAAHPSAPLRKASDRSVAGGGVTWGDAAEQDLEAEGSEWGEQERALPQQQQAPQQQHQQATAWRPAAGAAGSGDLSSRLPPSRKPSAGRSHPNQSSYQASYSHLPYHPPQQWLPQQGRSISGEPITVPRYGSAVQSTAAAAAGAGLTPRQRYKGILERLGRVAAHKQQERRRQGAMAAAAGSPHLRWREPPASESDAEADSDGGGSGGDGSGPASPQGYGGGGLARWGSRWHRPLAALNGEAGTGRDVARDTSISGEPGSASAGSPPAGPLPGADGNQAPQQAPHALAQEDSQGSGEGPSPAQGQGHIPGSSPGASAGQAEDAGKGPSGGASQAASSGTGPSQGQGRDRGEATARRLGVAERAVWQLRHALDELSRFSCANAVRRGDVEDDSVLAQVDARIMALRQYDRVELGPDGRRTSVIPPPPPAFPLEAAREYLASAQSGVAGLEQLEEVVGAMRRRLQILVGADTEDLRKAAADALADAGGPNAAMAAPEPSSQISPSETISGQASPYPVRRPSSGVWPSYYGGPSSCRLPSAATTASGWDPAAAAAAAGAAAPLPPQASPSSYRSPPSSPYASYSGGAAAPPPQAAAMSRPWTANRKAAGGPGSPTAATERLGLQRPSGSGLDSAWNLLESLVIQLHDSHASRVEIMESFDSRQTTASGEAASGGAGASSRAAAMRGGAAAALLAAAQGGAVQSPGSRRRGGGGLDRLARLVDVIDGGGTAAGLAKAKEAATEAAMNGNAVRAAVAATLEPKHTEQALYFLAKMALTLQQDPQLPPDAGFLVAAGVDLLLGEVAWLLALLRASSGAASPHLAALASALRAYEMQRSYTLTLRAVSERLELAAEEAMDKSTLLERQLSATQSALQRAGHQMSDLETNLREMERDMKKLQARNALLEETVADLEGDLDRVETAHAGREAALQQAERLAGALLEEHLGRTWGRSRATQVASEGICSDPRAIPPVLQPDASQYYPISPCVSQPNLRAPSPTGRKAGAAAAAHAVSAATALSRAAAKKQLRKSNTVRKGGLSRGASRRQRGSASSVAAFGDDGGGGAVASIAAAAIAAAAAAAAADLAAARAAAELSDGDDGDATAAATRRDGDADGDDSDAGRAQDPRVLALRRGSPGMRTVSWVDRSPRRGSPDGHRLSGPGAEGRISPVGGSYTTAGGDPGDPGRGSSGSVGPVAAAAALGSGEGGAGARSRSPSPTSGRPRSARARSQPKAKANVPGHASDPPPPPSQQQEQPPHQQQQQQQEQCQGQKEEQHQPVLMQGVDGVEYWAPPMGDKGGGRGSGSSLTGDGGSEQGPVVIMRDAALEQAARDMFSDVFGRPTSAGGPVGRLPRS</sequence>
<evidence type="ECO:0000256" key="1">
    <source>
        <dbReference type="SAM" id="Coils"/>
    </source>
</evidence>
<feature type="region of interest" description="Disordered" evidence="2">
    <location>
        <begin position="456"/>
        <end position="647"/>
    </location>
</feature>
<name>A0A9W6BZ01_9CHLO</name>
<feature type="compositionally biased region" description="Low complexity" evidence="2">
    <location>
        <begin position="1497"/>
        <end position="1509"/>
    </location>
</feature>
<feature type="compositionally biased region" description="Basic and acidic residues" evidence="2">
    <location>
        <begin position="456"/>
        <end position="466"/>
    </location>
</feature>
<feature type="compositionally biased region" description="Gly residues" evidence="2">
    <location>
        <begin position="1466"/>
        <end position="1477"/>
    </location>
</feature>
<dbReference type="EMBL" id="BRXU01000034">
    <property type="protein sequence ID" value="GLC60370.1"/>
    <property type="molecule type" value="Genomic_DNA"/>
</dbReference>
<feature type="compositionally biased region" description="Polar residues" evidence="2">
    <location>
        <begin position="790"/>
        <end position="804"/>
    </location>
</feature>
<feature type="compositionally biased region" description="Low complexity" evidence="2">
    <location>
        <begin position="285"/>
        <end position="304"/>
    </location>
</feature>
<feature type="compositionally biased region" description="Low complexity" evidence="2">
    <location>
        <begin position="779"/>
        <end position="788"/>
    </location>
</feature>
<proteinExistence type="predicted"/>
<feature type="compositionally biased region" description="Low complexity" evidence="2">
    <location>
        <begin position="624"/>
        <end position="639"/>
    </location>
</feature>
<feature type="region of interest" description="Disordered" evidence="2">
    <location>
        <begin position="779"/>
        <end position="809"/>
    </location>
</feature>
<feature type="region of interest" description="Disordered" evidence="2">
    <location>
        <begin position="147"/>
        <end position="240"/>
    </location>
</feature>
<feature type="compositionally biased region" description="Low complexity" evidence="2">
    <location>
        <begin position="76"/>
        <end position="85"/>
    </location>
</feature>
<feature type="compositionally biased region" description="Gly residues" evidence="2">
    <location>
        <begin position="201"/>
        <end position="211"/>
    </location>
</feature>
<feature type="region of interest" description="Disordered" evidence="2">
    <location>
        <begin position="281"/>
        <end position="419"/>
    </location>
</feature>
<keyword evidence="1" id="KW-0175">Coiled coil</keyword>
<feature type="compositionally biased region" description="Low complexity" evidence="2">
    <location>
        <begin position="859"/>
        <end position="891"/>
    </location>
</feature>
<feature type="region of interest" description="Disordered" evidence="2">
    <location>
        <begin position="1380"/>
        <end position="1604"/>
    </location>
</feature>
<feature type="coiled-coil region" evidence="1">
    <location>
        <begin position="1135"/>
        <end position="1211"/>
    </location>
</feature>